<accession>A0A6S6RBK7</accession>
<evidence type="ECO:0000313" key="2">
    <source>
        <dbReference type="Proteomes" id="UP000515561"/>
    </source>
</evidence>
<reference evidence="1 2" key="1">
    <citation type="journal article" date="2016" name="Int. J. Syst. Evol. Microbiol.">
        <title>Descriptions of Anaerotaenia torta gen. nov., sp. nov. and Anaerocolumna cellulosilytica gen. nov., sp. nov. isolated from a methanogenic reactor of cattle waste.</title>
        <authorList>
            <person name="Uek A."/>
            <person name="Ohtaki Y."/>
            <person name="Kaku N."/>
            <person name="Ueki K."/>
        </authorList>
    </citation>
    <scope>NUCLEOTIDE SEQUENCE [LARGE SCALE GENOMIC DNA]</scope>
    <source>
        <strain evidence="1 2">SN021</strain>
    </source>
</reference>
<organism evidence="1 2">
    <name type="scientific">Anaerocolumna cellulosilytica</name>
    <dbReference type="NCBI Taxonomy" id="433286"/>
    <lineage>
        <taxon>Bacteria</taxon>
        <taxon>Bacillati</taxon>
        <taxon>Bacillota</taxon>
        <taxon>Clostridia</taxon>
        <taxon>Lachnospirales</taxon>
        <taxon>Lachnospiraceae</taxon>
        <taxon>Anaerocolumna</taxon>
    </lineage>
</organism>
<dbReference type="KEGG" id="acel:acsn021_44690"/>
<dbReference type="AlphaFoldDB" id="A0A6S6RBK7"/>
<dbReference type="EMBL" id="AP023367">
    <property type="protein sequence ID" value="BCJ96900.1"/>
    <property type="molecule type" value="Genomic_DNA"/>
</dbReference>
<proteinExistence type="predicted"/>
<sequence>MTKLQKHYMFAYEYLIMGNSLCPSPNVYVWTMAWLLYTPLERLGFYEKIL</sequence>
<protein>
    <submittedName>
        <fullName evidence="1">Uncharacterized protein</fullName>
    </submittedName>
</protein>
<evidence type="ECO:0000313" key="1">
    <source>
        <dbReference type="EMBL" id="BCJ96900.1"/>
    </source>
</evidence>
<gene>
    <name evidence="1" type="ORF">acsn021_44690</name>
</gene>
<name>A0A6S6RBK7_9FIRM</name>
<dbReference type="Proteomes" id="UP000515561">
    <property type="component" value="Chromosome"/>
</dbReference>
<keyword evidence="2" id="KW-1185">Reference proteome</keyword>